<feature type="region of interest" description="Disordered" evidence="1">
    <location>
        <begin position="64"/>
        <end position="87"/>
    </location>
</feature>
<proteinExistence type="predicted"/>
<comment type="caution">
    <text evidence="2">The sequence shown here is derived from an EMBL/GenBank/DDBJ whole genome shotgun (WGS) entry which is preliminary data.</text>
</comment>
<dbReference type="AlphaFoldDB" id="A0A1F5EIZ2"/>
<dbReference type="Proteomes" id="UP000179003">
    <property type="component" value="Unassembled WGS sequence"/>
</dbReference>
<organism evidence="2 3">
    <name type="scientific">Candidatus Campbellbacteria bacterium RIFOXYC2_FULL_35_25</name>
    <dbReference type="NCBI Taxonomy" id="1797582"/>
    <lineage>
        <taxon>Bacteria</taxon>
        <taxon>Candidatus Campbelliibacteriota</taxon>
    </lineage>
</organism>
<accession>A0A1F5EIZ2</accession>
<evidence type="ECO:0000313" key="2">
    <source>
        <dbReference type="EMBL" id="OGD67333.1"/>
    </source>
</evidence>
<name>A0A1F5EIZ2_9BACT</name>
<evidence type="ECO:0000256" key="1">
    <source>
        <dbReference type="SAM" id="MobiDB-lite"/>
    </source>
</evidence>
<protein>
    <submittedName>
        <fullName evidence="2">Uncharacterized protein</fullName>
    </submittedName>
</protein>
<feature type="compositionally biased region" description="Basic and acidic residues" evidence="1">
    <location>
        <begin position="65"/>
        <end position="76"/>
    </location>
</feature>
<gene>
    <name evidence="2" type="ORF">A2442_01030</name>
</gene>
<dbReference type="STRING" id="1797582.A2442_01030"/>
<reference evidence="2 3" key="1">
    <citation type="journal article" date="2016" name="Nat. Commun.">
        <title>Thousands of microbial genomes shed light on interconnected biogeochemical processes in an aquifer system.</title>
        <authorList>
            <person name="Anantharaman K."/>
            <person name="Brown C.T."/>
            <person name="Hug L.A."/>
            <person name="Sharon I."/>
            <person name="Castelle C.J."/>
            <person name="Probst A.J."/>
            <person name="Thomas B.C."/>
            <person name="Singh A."/>
            <person name="Wilkins M.J."/>
            <person name="Karaoz U."/>
            <person name="Brodie E.L."/>
            <person name="Williams K.H."/>
            <person name="Hubbard S.S."/>
            <person name="Banfield J.F."/>
        </authorList>
    </citation>
    <scope>NUCLEOTIDE SEQUENCE [LARGE SCALE GENOMIC DNA]</scope>
</reference>
<evidence type="ECO:0000313" key="3">
    <source>
        <dbReference type="Proteomes" id="UP000179003"/>
    </source>
</evidence>
<sequence length="87" mass="10060">MINSIHVEHKRVNSIHVERKDDGTHYSWKSSQFSKEKGKGNYLLEEMIDDALFSLIQGEDETESAFEKRAQQEARSRGIKHVQGLDD</sequence>
<dbReference type="EMBL" id="MFAE01000006">
    <property type="protein sequence ID" value="OGD67333.1"/>
    <property type="molecule type" value="Genomic_DNA"/>
</dbReference>